<name>A0A0E3VSJ6_9BRAD</name>
<dbReference type="AlphaFoldDB" id="A0A0E3VSJ6"/>
<dbReference type="Proteomes" id="UP000063308">
    <property type="component" value="Chromosome"/>
</dbReference>
<organism evidence="1 2">
    <name type="scientific">Bradyrhizobium diazoefficiens</name>
    <dbReference type="NCBI Taxonomy" id="1355477"/>
    <lineage>
        <taxon>Bacteria</taxon>
        <taxon>Pseudomonadati</taxon>
        <taxon>Pseudomonadota</taxon>
        <taxon>Alphaproteobacteria</taxon>
        <taxon>Hyphomicrobiales</taxon>
        <taxon>Nitrobacteraceae</taxon>
        <taxon>Bradyrhizobium</taxon>
    </lineage>
</organism>
<proteinExistence type="predicted"/>
<sequence>MRSIDYVASAQVASAQVALDAVVLQREDGRYVLDIVPARRTVDLDEGGLVLIAWDELKLEPLELTLEEIRREPRRSNANLVWAYSGVAVPVGLRLRIQQVLLEEGPMALGQLLKSLDGEGDAAVAVMALACANLVCLDLFSQPLSPTTLVRLCMQAERA</sequence>
<evidence type="ECO:0000313" key="1">
    <source>
        <dbReference type="EMBL" id="BAR54025.1"/>
    </source>
</evidence>
<evidence type="ECO:0000313" key="2">
    <source>
        <dbReference type="Proteomes" id="UP000063308"/>
    </source>
</evidence>
<protein>
    <submittedName>
        <fullName evidence="1">Uncharacterized protein</fullName>
    </submittedName>
</protein>
<reference evidence="1 2" key="1">
    <citation type="submission" date="2014-11" db="EMBL/GenBank/DDBJ databases">
        <title>Symbiosis island explosion on the genome of extra-slow-growing strains of soybean bradyrhizobia with massive insertion sequences.</title>
        <authorList>
            <person name="Iida T."/>
            <person name="Minamisawa K."/>
        </authorList>
    </citation>
    <scope>NUCLEOTIDE SEQUENCE [LARGE SCALE GENOMIC DNA]</scope>
    <source>
        <strain evidence="1 2">NK6</strain>
    </source>
</reference>
<gene>
    <name evidence="1" type="ORF">NK6_840</name>
</gene>
<accession>A0A0E3VSJ6</accession>
<dbReference type="EMBL" id="AP014685">
    <property type="protein sequence ID" value="BAR54025.1"/>
    <property type="molecule type" value="Genomic_DNA"/>
</dbReference>
<dbReference type="RefSeq" id="WP_249163359.1">
    <property type="nucleotide sequence ID" value="NZ_CP124748.1"/>
</dbReference>